<feature type="domain" description="Malectin-like" evidence="3">
    <location>
        <begin position="31"/>
        <end position="356"/>
    </location>
</feature>
<dbReference type="RefSeq" id="XP_039129691.1">
    <property type="nucleotide sequence ID" value="XM_039273757.1"/>
</dbReference>
<dbReference type="AlphaFoldDB" id="A0AB40BSY6"/>
<evidence type="ECO:0000259" key="3">
    <source>
        <dbReference type="Pfam" id="PF12819"/>
    </source>
</evidence>
<dbReference type="Gene3D" id="2.60.120.430">
    <property type="entry name" value="Galactose-binding lectin"/>
    <property type="match status" value="1"/>
</dbReference>
<dbReference type="PANTHER" id="PTHR45631:SF44">
    <property type="entry name" value="CARBOHYDRATE-BINDING PROTEIN OF THE ER PROTEIN"/>
    <property type="match status" value="1"/>
</dbReference>
<dbReference type="GeneID" id="120265792"/>
<feature type="chain" id="PRO_5044203192" evidence="2">
    <location>
        <begin position="21"/>
        <end position="387"/>
    </location>
</feature>
<keyword evidence="2" id="KW-0732">Signal</keyword>
<organism evidence="4 5">
    <name type="scientific">Dioscorea cayennensis subsp. rotundata</name>
    <name type="common">White Guinea yam</name>
    <name type="synonym">Dioscorea rotundata</name>
    <dbReference type="NCBI Taxonomy" id="55577"/>
    <lineage>
        <taxon>Eukaryota</taxon>
        <taxon>Viridiplantae</taxon>
        <taxon>Streptophyta</taxon>
        <taxon>Embryophyta</taxon>
        <taxon>Tracheophyta</taxon>
        <taxon>Spermatophyta</taxon>
        <taxon>Magnoliopsida</taxon>
        <taxon>Liliopsida</taxon>
        <taxon>Dioscoreales</taxon>
        <taxon>Dioscoreaceae</taxon>
        <taxon>Dioscorea</taxon>
    </lineage>
</organism>
<keyword evidence="4" id="KW-1185">Reference proteome</keyword>
<accession>A0AB40BSY6</accession>
<evidence type="ECO:0000256" key="2">
    <source>
        <dbReference type="SAM" id="SignalP"/>
    </source>
</evidence>
<dbReference type="Pfam" id="PF12819">
    <property type="entry name" value="Malectin_like"/>
    <property type="match status" value="1"/>
</dbReference>
<reference evidence="5" key="1">
    <citation type="submission" date="2025-08" db="UniProtKB">
        <authorList>
            <consortium name="RefSeq"/>
        </authorList>
    </citation>
    <scope>IDENTIFICATION</scope>
</reference>
<gene>
    <name evidence="5" type="primary">LOC120265792</name>
</gene>
<dbReference type="Proteomes" id="UP001515500">
    <property type="component" value="Chromosome 7"/>
</dbReference>
<dbReference type="PANTHER" id="PTHR45631">
    <property type="entry name" value="OS07G0107800 PROTEIN-RELATED"/>
    <property type="match status" value="1"/>
</dbReference>
<dbReference type="InterPro" id="IPR024788">
    <property type="entry name" value="Malectin-like_Carb-bd_dom"/>
</dbReference>
<evidence type="ECO:0000313" key="4">
    <source>
        <dbReference type="Proteomes" id="UP001515500"/>
    </source>
</evidence>
<proteinExistence type="predicted"/>
<sequence length="387" mass="43921">MNMFHLKLLLLILLFHATESAFPDTYQWISIDCGAESYTLDTETLINWEPDNEYIQTGMNKNVTQTYTNITMQMQSLRYFPQSTNTPNCYFFITDDIEKYLVRASFYYGNYDGLMKPPTFDVSVNGFKWMTVVTSSSQDKPIVIEAIFSLGHDSMQVCMESTKNGDVPFISSLEVVQLPFTTYSMIDLQSAFLLQQRATFGRREDVEYTGDFTGDMFNRIWKAEGFPNYNNISSSPQFMEVYVENEPPNTVVENAIEASSLFGPIILSFNPSQTNQSLCAILYFIEVSNLRQMNDSREFQIDIGTTKNASAVNLQLGNSVVVTLYHEWVDGPVNITMKAVQGSSLPPLINAMEVYSTMKMQSPPSSDASRVLLSFTYFVLCFLCILI</sequence>
<feature type="signal peptide" evidence="2">
    <location>
        <begin position="1"/>
        <end position="20"/>
    </location>
</feature>
<evidence type="ECO:0000256" key="1">
    <source>
        <dbReference type="ARBA" id="ARBA00004167"/>
    </source>
</evidence>
<comment type="subcellular location">
    <subcellularLocation>
        <location evidence="1">Membrane</location>
        <topology evidence="1">Single-pass membrane protein</topology>
    </subcellularLocation>
</comment>
<dbReference type="GO" id="GO:0016020">
    <property type="term" value="C:membrane"/>
    <property type="evidence" value="ECO:0007669"/>
    <property type="project" value="UniProtKB-SubCell"/>
</dbReference>
<protein>
    <submittedName>
        <fullName evidence="5">Probable LRR receptor-like serine/threonine-protein kinase At1g51880</fullName>
    </submittedName>
</protein>
<name>A0AB40BSY6_DIOCR</name>
<evidence type="ECO:0000313" key="5">
    <source>
        <dbReference type="RefSeq" id="XP_039129691.1"/>
    </source>
</evidence>